<dbReference type="Proteomes" id="UP000319514">
    <property type="component" value="Unassembled WGS sequence"/>
</dbReference>
<evidence type="ECO:0000256" key="1">
    <source>
        <dbReference type="SAM" id="Phobius"/>
    </source>
</evidence>
<evidence type="ECO:0000313" key="3">
    <source>
        <dbReference type="Proteomes" id="UP000319514"/>
    </source>
</evidence>
<organism evidence="2 3">
    <name type="scientific">Oryzihumus leptocrescens</name>
    <dbReference type="NCBI Taxonomy" id="297536"/>
    <lineage>
        <taxon>Bacteria</taxon>
        <taxon>Bacillati</taxon>
        <taxon>Actinomycetota</taxon>
        <taxon>Actinomycetes</taxon>
        <taxon>Micrococcales</taxon>
        <taxon>Intrasporangiaceae</taxon>
        <taxon>Oryzihumus</taxon>
    </lineage>
</organism>
<keyword evidence="1" id="KW-1133">Transmembrane helix</keyword>
<evidence type="ECO:0000313" key="2">
    <source>
        <dbReference type="EMBL" id="TQL59933.1"/>
    </source>
</evidence>
<reference evidence="2 3" key="1">
    <citation type="submission" date="2019-06" db="EMBL/GenBank/DDBJ databases">
        <title>Sequencing the genomes of 1000 actinobacteria strains.</title>
        <authorList>
            <person name="Klenk H.-P."/>
        </authorList>
    </citation>
    <scope>NUCLEOTIDE SEQUENCE [LARGE SCALE GENOMIC DNA]</scope>
    <source>
        <strain evidence="2 3">DSM 18082</strain>
    </source>
</reference>
<name>A0A542ZHU3_9MICO</name>
<proteinExistence type="predicted"/>
<dbReference type="Pfam" id="PF19741">
    <property type="entry name" value="DUF6230"/>
    <property type="match status" value="1"/>
</dbReference>
<dbReference type="EMBL" id="VFOQ01000001">
    <property type="protein sequence ID" value="TQL59933.1"/>
    <property type="molecule type" value="Genomic_DNA"/>
</dbReference>
<keyword evidence="1" id="KW-0472">Membrane</keyword>
<comment type="caution">
    <text evidence="2">The sequence shown here is derived from an EMBL/GenBank/DDBJ whole genome shotgun (WGS) entry which is preliminary data.</text>
</comment>
<protein>
    <recommendedName>
        <fullName evidence="4">Cholesterol esterase</fullName>
    </recommendedName>
</protein>
<gene>
    <name evidence="2" type="ORF">FB474_1308</name>
</gene>
<dbReference type="InterPro" id="IPR046198">
    <property type="entry name" value="DUF6230"/>
</dbReference>
<keyword evidence="1" id="KW-0812">Transmembrane</keyword>
<keyword evidence="3" id="KW-1185">Reference proteome</keyword>
<evidence type="ECO:0008006" key="4">
    <source>
        <dbReference type="Google" id="ProtNLM"/>
    </source>
</evidence>
<feature type="transmembrane region" description="Helical" evidence="1">
    <location>
        <begin position="33"/>
        <end position="60"/>
    </location>
</feature>
<sequence length="260" mass="25700">MAVQAIRSPRLGALMARSPQAAETVGRTRWRRFGLAAGAGVGAVGLIGYLGATGAFALSFSFSGIPFTLSADSLSGSHFVQYAFPDKLASSAGASALNNGAGALINGSGSINNTATAGGSTYASDTVTQLGSATISNLAQSICAPTPLGNAIRVTIAGAGDTTASNLVIQAPALTASGANFNNFTIGESVGSALAGQGFAPNNDFTDPYGALSGQPIGGSFAQGADRVTLTSIKQVGVGTEAGSFNISGLKLYAEFVSSC</sequence>
<accession>A0A542ZHU3</accession>
<dbReference type="AlphaFoldDB" id="A0A542ZHU3"/>